<dbReference type="EMBL" id="DQ645823">
    <property type="protein sequence ID" value="ABG37903.1"/>
    <property type="molecule type" value="mRNA"/>
</dbReference>
<dbReference type="Gramene" id="Pp3c4_22190V3.4">
    <property type="protein sequence ID" value="Pp3c4_22190V3.4"/>
    <property type="gene ID" value="Pp3c4_22190"/>
</dbReference>
<accession>E1C9Q1</accession>
<evidence type="ECO:0000313" key="7">
    <source>
        <dbReference type="EMBL" id="ABG37903.1"/>
    </source>
</evidence>
<evidence type="ECO:0000256" key="3">
    <source>
        <dbReference type="ARBA" id="ARBA00022692"/>
    </source>
</evidence>
<dbReference type="EnsemblPlants" id="Pp3c4_22190V3.2">
    <property type="protein sequence ID" value="Pp3c4_22190V3.2"/>
    <property type="gene ID" value="Pp3c4_22190"/>
</dbReference>
<proteinExistence type="evidence at transcript level"/>
<reference evidence="8 10" key="3">
    <citation type="journal article" date="2018" name="Plant J.">
        <title>The Physcomitrella patens chromosome-scale assembly reveals moss genome structure and evolution.</title>
        <authorList>
            <person name="Lang D."/>
            <person name="Ullrich K.K."/>
            <person name="Murat F."/>
            <person name="Fuchs J."/>
            <person name="Jenkins J."/>
            <person name="Haas F.B."/>
            <person name="Piednoel M."/>
            <person name="Gundlach H."/>
            <person name="Van Bel M."/>
            <person name="Meyberg R."/>
            <person name="Vives C."/>
            <person name="Morata J."/>
            <person name="Symeonidi A."/>
            <person name="Hiss M."/>
            <person name="Muchero W."/>
            <person name="Kamisugi Y."/>
            <person name="Saleh O."/>
            <person name="Blanc G."/>
            <person name="Decker E.L."/>
            <person name="van Gessel N."/>
            <person name="Grimwood J."/>
            <person name="Hayes R.D."/>
            <person name="Graham S.W."/>
            <person name="Gunter L.E."/>
            <person name="McDaniel S.F."/>
            <person name="Hoernstein S.N.W."/>
            <person name="Larsson A."/>
            <person name="Li F.W."/>
            <person name="Perroud P.F."/>
            <person name="Phillips J."/>
            <person name="Ranjan P."/>
            <person name="Rokshar D.S."/>
            <person name="Rothfels C.J."/>
            <person name="Schneider L."/>
            <person name="Shu S."/>
            <person name="Stevenson D.W."/>
            <person name="Thummler F."/>
            <person name="Tillich M."/>
            <person name="Villarreal Aguilar J.C."/>
            <person name="Widiez T."/>
            <person name="Wong G.K."/>
            <person name="Wymore A."/>
            <person name="Zhang Y."/>
            <person name="Zimmer A.D."/>
            <person name="Quatrano R.S."/>
            <person name="Mayer K.F.X."/>
            <person name="Goodstein D."/>
            <person name="Casacuberta J.M."/>
            <person name="Vandepoele K."/>
            <person name="Reski R."/>
            <person name="Cuming A.C."/>
            <person name="Tuskan G.A."/>
            <person name="Maumus F."/>
            <person name="Salse J."/>
            <person name="Schmutz J."/>
            <person name="Rensing S.A."/>
        </authorList>
    </citation>
    <scope>NUCLEOTIDE SEQUENCE [LARGE SCALE GENOMIC DNA]</scope>
    <source>
        <strain evidence="9 10">cv. Gransden 2004</strain>
    </source>
</reference>
<sequence length="175" mass="19542">MWNLWDVGSLVIAVGLPVGVGFAGTAFGGGGDSEWYKELNKPPWTPPGWVFPIMWTTLYILMGVSSWLVYKEGGFSAQGYPLGAYIFQLALNFLWTPIFFGMHFVGYGLIEIIILWFAIALTIYLFLPVNPIAAYLLIPYIGWVTIATSLNWYIWMYNGSSEVTQPLQSGSSAYN</sequence>
<dbReference type="PANTHER" id="PTHR10057:SF16">
    <property type="entry name" value="PERIPHERAL-TYPE BENZODIAZEPINE RECEPTOR-RELATED"/>
    <property type="match status" value="1"/>
</dbReference>
<evidence type="ECO:0000256" key="6">
    <source>
        <dbReference type="SAM" id="Phobius"/>
    </source>
</evidence>
<dbReference type="Gramene" id="Pp3c4_22190V3.2">
    <property type="protein sequence ID" value="Pp3c4_22190V3.2"/>
    <property type="gene ID" value="Pp3c4_22190"/>
</dbReference>
<dbReference type="InterPro" id="IPR038330">
    <property type="entry name" value="TspO/MBR-related_sf"/>
</dbReference>
<dbReference type="Gene3D" id="1.20.1260.100">
    <property type="entry name" value="TspO/MBR protein"/>
    <property type="match status" value="1"/>
</dbReference>
<evidence type="ECO:0000256" key="4">
    <source>
        <dbReference type="ARBA" id="ARBA00022989"/>
    </source>
</evidence>
<accession>A5X6F5</accession>
<evidence type="ECO:0000313" key="10">
    <source>
        <dbReference type="Proteomes" id="UP000006727"/>
    </source>
</evidence>
<protein>
    <submittedName>
        <fullName evidence="7">Tryptophan rich sensory protein 3</fullName>
    </submittedName>
</protein>
<feature type="transmembrane region" description="Helical" evidence="6">
    <location>
        <begin position="82"/>
        <end position="100"/>
    </location>
</feature>
<dbReference type="EMBL" id="ABEU02000004">
    <property type="protein sequence ID" value="PNR55699.1"/>
    <property type="molecule type" value="Genomic_DNA"/>
</dbReference>
<organism evidence="7">
    <name type="scientific">Physcomitrium patens</name>
    <name type="common">Spreading-leaved earth moss</name>
    <name type="synonym">Physcomitrella patens</name>
    <dbReference type="NCBI Taxonomy" id="3218"/>
    <lineage>
        <taxon>Eukaryota</taxon>
        <taxon>Viridiplantae</taxon>
        <taxon>Streptophyta</taxon>
        <taxon>Embryophyta</taxon>
        <taxon>Bryophyta</taxon>
        <taxon>Bryophytina</taxon>
        <taxon>Bryopsida</taxon>
        <taxon>Funariidae</taxon>
        <taxon>Funariales</taxon>
        <taxon>Funariaceae</taxon>
        <taxon>Physcomitrium</taxon>
    </lineage>
</organism>
<keyword evidence="5 6" id="KW-0472">Membrane</keyword>
<reference evidence="7" key="1">
    <citation type="journal article" date="2007" name="Plant J.">
        <title>A mitochondrial protein homologous to the mammalian peripheral-type benzodiazepine receptor is essential for stress adaptation in plants.</title>
        <authorList>
            <person name="Frank W."/>
            <person name="Baar K.M."/>
            <person name="Qudeimat E."/>
            <person name="Woriedh M."/>
            <person name="Alawady A."/>
            <person name="Ratnadewi D."/>
            <person name="Gremillon L."/>
            <person name="Grimm B."/>
            <person name="Reski R."/>
        </authorList>
    </citation>
    <scope>NUCLEOTIDE SEQUENCE</scope>
</reference>
<dbReference type="EnsemblPlants" id="Pp3c4_22190V3.1">
    <property type="protein sequence ID" value="Pp3c4_22190V3.1"/>
    <property type="gene ID" value="Pp3c4_22190"/>
</dbReference>
<dbReference type="InterPro" id="IPR004307">
    <property type="entry name" value="TspO_MBR"/>
</dbReference>
<comment type="similarity">
    <text evidence="2">Belongs to the TspO/BZRP family.</text>
</comment>
<feature type="transmembrane region" description="Helical" evidence="6">
    <location>
        <begin position="7"/>
        <end position="29"/>
    </location>
</feature>
<accession>A9TYZ1</accession>
<dbReference type="EnsemblPlants" id="Pp3c4_22190V3.3">
    <property type="protein sequence ID" value="Pp3c4_22190V3.3"/>
    <property type="gene ID" value="Pp3c4_22190"/>
</dbReference>
<keyword evidence="3 6" id="KW-0812">Transmembrane</keyword>
<dbReference type="Pfam" id="PF03073">
    <property type="entry name" value="TspO_MBR"/>
    <property type="match status" value="1"/>
</dbReference>
<dbReference type="AlphaFoldDB" id="A5X6F5"/>
<feature type="transmembrane region" description="Helical" evidence="6">
    <location>
        <begin position="49"/>
        <end position="70"/>
    </location>
</feature>
<gene>
    <name evidence="7" type="primary">TspO3</name>
    <name evidence="9" type="synonym">LOC112280957</name>
    <name evidence="8" type="ORF">PHYPA_006596</name>
</gene>
<evidence type="ECO:0000256" key="2">
    <source>
        <dbReference type="ARBA" id="ARBA00007524"/>
    </source>
</evidence>
<dbReference type="PaxDb" id="3218-PP1S378_26V6.2"/>
<dbReference type="FunFam" id="1.20.1260.100:FF:000001">
    <property type="entry name" value="translocator protein 2"/>
    <property type="match status" value="1"/>
</dbReference>
<dbReference type="OMA" id="SWYPINK"/>
<keyword evidence="10" id="KW-1185">Reference proteome</keyword>
<keyword evidence="4 6" id="KW-1133">Transmembrane helix</keyword>
<dbReference type="STRING" id="3218.A5X6F5"/>
<dbReference type="Gramene" id="Pp3c4_22190V3.3">
    <property type="protein sequence ID" value="Pp3c4_22190V3.3"/>
    <property type="gene ID" value="Pp3c4_22190"/>
</dbReference>
<evidence type="ECO:0000313" key="9">
    <source>
        <dbReference type="EnsemblPlants" id="Pp3c4_22190V3.1"/>
    </source>
</evidence>
<dbReference type="Proteomes" id="UP000006727">
    <property type="component" value="Chromosome 4"/>
</dbReference>
<feature type="transmembrane region" description="Helical" evidence="6">
    <location>
        <begin position="106"/>
        <end position="127"/>
    </location>
</feature>
<dbReference type="PIRSF" id="PIRSF005859">
    <property type="entry name" value="PBR"/>
    <property type="match status" value="1"/>
</dbReference>
<dbReference type="CDD" id="cd15904">
    <property type="entry name" value="TSPO_MBR"/>
    <property type="match status" value="1"/>
</dbReference>
<reference evidence="9" key="4">
    <citation type="submission" date="2020-12" db="UniProtKB">
        <authorList>
            <consortium name="EnsemblPlants"/>
        </authorList>
    </citation>
    <scope>IDENTIFICATION</scope>
</reference>
<dbReference type="PANTHER" id="PTHR10057">
    <property type="entry name" value="PERIPHERAL-TYPE BENZODIAZEPINE RECEPTOR"/>
    <property type="match status" value="1"/>
</dbReference>
<dbReference type="EnsemblPlants" id="Pp3c4_22190V3.4">
    <property type="protein sequence ID" value="Pp3c4_22190V3.4"/>
    <property type="gene ID" value="Pp3c4_22190"/>
</dbReference>
<comment type="subcellular location">
    <subcellularLocation>
        <location evidence="1">Membrane</location>
        <topology evidence="1">Multi-pass membrane protein</topology>
    </subcellularLocation>
</comment>
<name>A5X6F5_PHYPA</name>
<dbReference type="eggNOG" id="KOG3797">
    <property type="taxonomic scope" value="Eukaryota"/>
</dbReference>
<evidence type="ECO:0000313" key="8">
    <source>
        <dbReference type="EMBL" id="PNR55699.1"/>
    </source>
</evidence>
<dbReference type="Gramene" id="Pp3c4_22190V3.1">
    <property type="protein sequence ID" value="Pp3c4_22190V3.1"/>
    <property type="gene ID" value="Pp3c4_22190"/>
</dbReference>
<reference evidence="8 10" key="2">
    <citation type="journal article" date="2008" name="Science">
        <title>The Physcomitrella genome reveals evolutionary insights into the conquest of land by plants.</title>
        <authorList>
            <person name="Rensing S."/>
            <person name="Lang D."/>
            <person name="Zimmer A."/>
            <person name="Terry A."/>
            <person name="Salamov A."/>
            <person name="Shapiro H."/>
            <person name="Nishiyama T."/>
            <person name="Perroud P.-F."/>
            <person name="Lindquist E."/>
            <person name="Kamisugi Y."/>
            <person name="Tanahashi T."/>
            <person name="Sakakibara K."/>
            <person name="Fujita T."/>
            <person name="Oishi K."/>
            <person name="Shin-I T."/>
            <person name="Kuroki Y."/>
            <person name="Toyoda A."/>
            <person name="Suzuki Y."/>
            <person name="Hashimoto A."/>
            <person name="Yamaguchi K."/>
            <person name="Sugano A."/>
            <person name="Kohara Y."/>
            <person name="Fujiyama A."/>
            <person name="Anterola A."/>
            <person name="Aoki S."/>
            <person name="Ashton N."/>
            <person name="Barbazuk W.B."/>
            <person name="Barker E."/>
            <person name="Bennetzen J."/>
            <person name="Bezanilla M."/>
            <person name="Blankenship R."/>
            <person name="Cho S.H."/>
            <person name="Dutcher S."/>
            <person name="Estelle M."/>
            <person name="Fawcett J.A."/>
            <person name="Gundlach H."/>
            <person name="Hanada K."/>
            <person name="Heyl A."/>
            <person name="Hicks K.A."/>
            <person name="Hugh J."/>
            <person name="Lohr M."/>
            <person name="Mayer K."/>
            <person name="Melkozernov A."/>
            <person name="Murata T."/>
            <person name="Nelson D."/>
            <person name="Pils B."/>
            <person name="Prigge M."/>
            <person name="Reiss B."/>
            <person name="Renner T."/>
            <person name="Rombauts S."/>
            <person name="Rushton P."/>
            <person name="Sanderfoot A."/>
            <person name="Schween G."/>
            <person name="Shiu S.-H."/>
            <person name="Stueber K."/>
            <person name="Theodoulou F.L."/>
            <person name="Tu H."/>
            <person name="Van de Peer Y."/>
            <person name="Verrier P.J."/>
            <person name="Waters E."/>
            <person name="Wood A."/>
            <person name="Yang L."/>
            <person name="Cove D."/>
            <person name="Cuming A."/>
            <person name="Hasebe M."/>
            <person name="Lucas S."/>
            <person name="Mishler D.B."/>
            <person name="Reski R."/>
            <person name="Grigoriev I."/>
            <person name="Quatrano R.S."/>
            <person name="Boore J.L."/>
        </authorList>
    </citation>
    <scope>NUCLEOTIDE SEQUENCE [LARGE SCALE GENOMIC DNA]</scope>
    <source>
        <strain evidence="9 10">cv. Gransden 2004</strain>
    </source>
</reference>
<feature type="transmembrane region" description="Helical" evidence="6">
    <location>
        <begin position="134"/>
        <end position="155"/>
    </location>
</feature>
<dbReference type="GO" id="GO:0016020">
    <property type="term" value="C:membrane"/>
    <property type="evidence" value="ECO:0000318"/>
    <property type="project" value="GO_Central"/>
</dbReference>
<evidence type="ECO:0000256" key="1">
    <source>
        <dbReference type="ARBA" id="ARBA00004141"/>
    </source>
</evidence>
<evidence type="ECO:0000256" key="5">
    <source>
        <dbReference type="ARBA" id="ARBA00023136"/>
    </source>
</evidence>
<dbReference type="OrthoDB" id="8841220at2759"/>